<name>A0A835K4I5_9ROSI</name>
<protein>
    <submittedName>
        <fullName evidence="1">Uncharacterized protein</fullName>
    </submittedName>
</protein>
<dbReference type="AlphaFoldDB" id="A0A835K4I5"/>
<sequence>MRLRNYTIFAYTSNDSKFGSQNGNPNEGLILTKVNMDRILHAEEIDHVSLACGLSLITEYGTSYTGFRREDGLLGSENFLLTYK</sequence>
<evidence type="ECO:0000313" key="1">
    <source>
        <dbReference type="EMBL" id="KAF9682344.1"/>
    </source>
</evidence>
<dbReference type="EMBL" id="JADGMS010000005">
    <property type="protein sequence ID" value="KAF9682344.1"/>
    <property type="molecule type" value="Genomic_DNA"/>
</dbReference>
<proteinExistence type="predicted"/>
<keyword evidence="2" id="KW-1185">Reference proteome</keyword>
<reference evidence="1 2" key="1">
    <citation type="submission" date="2020-10" db="EMBL/GenBank/DDBJ databases">
        <title>Plant Genome Project.</title>
        <authorList>
            <person name="Zhang R.-G."/>
        </authorList>
    </citation>
    <scope>NUCLEOTIDE SEQUENCE [LARGE SCALE GENOMIC DNA]</scope>
    <source>
        <strain evidence="1">FAFU-HL-1</strain>
        <tissue evidence="1">Leaf</tissue>
    </source>
</reference>
<comment type="caution">
    <text evidence="1">The sequence shown here is derived from an EMBL/GenBank/DDBJ whole genome shotgun (WGS) entry which is preliminary data.</text>
</comment>
<accession>A0A835K4I5</accession>
<evidence type="ECO:0000313" key="2">
    <source>
        <dbReference type="Proteomes" id="UP000657918"/>
    </source>
</evidence>
<organism evidence="1 2">
    <name type="scientific">Salix dunnii</name>
    <dbReference type="NCBI Taxonomy" id="1413687"/>
    <lineage>
        <taxon>Eukaryota</taxon>
        <taxon>Viridiplantae</taxon>
        <taxon>Streptophyta</taxon>
        <taxon>Embryophyta</taxon>
        <taxon>Tracheophyta</taxon>
        <taxon>Spermatophyta</taxon>
        <taxon>Magnoliopsida</taxon>
        <taxon>eudicotyledons</taxon>
        <taxon>Gunneridae</taxon>
        <taxon>Pentapetalae</taxon>
        <taxon>rosids</taxon>
        <taxon>fabids</taxon>
        <taxon>Malpighiales</taxon>
        <taxon>Salicaceae</taxon>
        <taxon>Saliceae</taxon>
        <taxon>Salix</taxon>
    </lineage>
</organism>
<gene>
    <name evidence="1" type="ORF">SADUNF_Sadunf05G0099300</name>
</gene>
<dbReference type="Proteomes" id="UP000657918">
    <property type="component" value="Unassembled WGS sequence"/>
</dbReference>